<dbReference type="EMBL" id="BARU01014314">
    <property type="protein sequence ID" value="GAH32128.1"/>
    <property type="molecule type" value="Genomic_DNA"/>
</dbReference>
<name>X1GGI4_9ZZZZ</name>
<evidence type="ECO:0000313" key="1">
    <source>
        <dbReference type="EMBL" id="GAH32128.1"/>
    </source>
</evidence>
<protein>
    <submittedName>
        <fullName evidence="1">Uncharacterized protein</fullName>
    </submittedName>
</protein>
<organism evidence="1">
    <name type="scientific">marine sediment metagenome</name>
    <dbReference type="NCBI Taxonomy" id="412755"/>
    <lineage>
        <taxon>unclassified sequences</taxon>
        <taxon>metagenomes</taxon>
        <taxon>ecological metagenomes</taxon>
    </lineage>
</organism>
<feature type="non-terminal residue" evidence="1">
    <location>
        <position position="161"/>
    </location>
</feature>
<sequence>KKLFTRISGDCWISALEANTIVHVWDIKGKDDDTVLTLDRFEGWDYSRNAIFNQYGFDDDLVLISADKPVSIVAGMQSDQGFVQVFGKDGRDFHFPCIGYVMIHAPDGTEYEIKDKTGNQGSQKGKLSSGQIKLFDFKVAYKQRRYSSFEWAELRSSEPIF</sequence>
<feature type="non-terminal residue" evidence="1">
    <location>
        <position position="1"/>
    </location>
</feature>
<proteinExistence type="predicted"/>
<reference evidence="1" key="1">
    <citation type="journal article" date="2014" name="Front. Microbiol.">
        <title>High frequency of phylogenetically diverse reductive dehalogenase-homologous genes in deep subseafloor sedimentary metagenomes.</title>
        <authorList>
            <person name="Kawai M."/>
            <person name="Futagami T."/>
            <person name="Toyoda A."/>
            <person name="Takaki Y."/>
            <person name="Nishi S."/>
            <person name="Hori S."/>
            <person name="Arai W."/>
            <person name="Tsubouchi T."/>
            <person name="Morono Y."/>
            <person name="Uchiyama I."/>
            <person name="Ito T."/>
            <person name="Fujiyama A."/>
            <person name="Inagaki F."/>
            <person name="Takami H."/>
        </authorList>
    </citation>
    <scope>NUCLEOTIDE SEQUENCE</scope>
    <source>
        <strain evidence="1">Expedition CK06-06</strain>
    </source>
</reference>
<comment type="caution">
    <text evidence="1">The sequence shown here is derived from an EMBL/GenBank/DDBJ whole genome shotgun (WGS) entry which is preliminary data.</text>
</comment>
<gene>
    <name evidence="1" type="ORF">S03H2_25332</name>
</gene>
<dbReference type="AlphaFoldDB" id="X1GGI4"/>
<accession>X1GGI4</accession>